<comment type="caution">
    <text evidence="1">The sequence shown here is derived from an EMBL/GenBank/DDBJ whole genome shotgun (WGS) entry which is preliminary data.</text>
</comment>
<dbReference type="InterPro" id="IPR016024">
    <property type="entry name" value="ARM-type_fold"/>
</dbReference>
<reference evidence="1 2" key="1">
    <citation type="submission" date="2020-08" db="EMBL/GenBank/DDBJ databases">
        <title>Genomic Encyclopedia of Type Strains, Phase IV (KMG-IV): sequencing the most valuable type-strain genomes for metagenomic binning, comparative biology and taxonomic classification.</title>
        <authorList>
            <person name="Goeker M."/>
        </authorList>
    </citation>
    <scope>NUCLEOTIDE SEQUENCE [LARGE SCALE GENOMIC DNA]</scope>
    <source>
        <strain evidence="1 2">YIM 65646</strain>
    </source>
</reference>
<dbReference type="SMART" id="SM00567">
    <property type="entry name" value="EZ_HEAT"/>
    <property type="match status" value="2"/>
</dbReference>
<protein>
    <recommendedName>
        <fullName evidence="3">HEAT repeat domain-containing protein</fullName>
    </recommendedName>
</protein>
<dbReference type="AlphaFoldDB" id="A0A841FDQ1"/>
<accession>A0A841FDQ1</accession>
<dbReference type="SUPFAM" id="SSF48371">
    <property type="entry name" value="ARM repeat"/>
    <property type="match status" value="1"/>
</dbReference>
<proteinExistence type="predicted"/>
<dbReference type="Gene3D" id="1.25.10.10">
    <property type="entry name" value="Leucine-rich Repeat Variant"/>
    <property type="match status" value="2"/>
</dbReference>
<sequence>MFEGIDDIAWATLRHNYGTAENIPGLLRAAARGEPAANANDSLDNLLLHQGGWVCPAATAALPFLLDLIEAPGAADRIEHVELIAFLAREAAGVDPAYIDDGWGRAWSAAFPRVAKLLDDPAEDVRRSAAWALGHSRHEAPAAIAGLRGRFAREPAAIVRADLLDALEELGDGEWIAALRDDRDPTVAVNAVLKTHARNGSTVDTAELAAVLTALGGMDEPEIHRPILAAESPALTPADYLAVVGVLAEHPEPSRRLAAIGLANLLLAEHRDLDARLISLLTPLMDGPDTRRKALGVLAAVAAPLPGLYANHLGDPAAGVADAALWALVRTGDARCVPVLCEAIATGERHTRGHDSLPHVWSLPSLGELAELVPGAFVPEVLTAVRARLAAGPHSARLDYLHTLVAWGTRASAAGPEVEALVGTDADHMARQALDAIAPSTPSPPEAAELSDPDSWRRTRAAHRLWRATGEVTVAARILVPVVEEALDGPRALPVGRAAIAHLAEMGAAEAKPIARRVLAEDRRLRYFGGWRVFTEDEAWRRAAERILEA</sequence>
<name>A0A841FDQ1_9ACTN</name>
<dbReference type="InterPro" id="IPR004155">
    <property type="entry name" value="PBS_lyase_HEAT"/>
</dbReference>
<dbReference type="EMBL" id="JACHGT010000004">
    <property type="protein sequence ID" value="MBB6034406.1"/>
    <property type="molecule type" value="Genomic_DNA"/>
</dbReference>
<gene>
    <name evidence="1" type="ORF">HNR73_002256</name>
</gene>
<evidence type="ECO:0000313" key="1">
    <source>
        <dbReference type="EMBL" id="MBB6034406.1"/>
    </source>
</evidence>
<keyword evidence="2" id="KW-1185">Reference proteome</keyword>
<dbReference type="Proteomes" id="UP000548476">
    <property type="component" value="Unassembled WGS sequence"/>
</dbReference>
<organism evidence="1 2">
    <name type="scientific">Phytomonospora endophytica</name>
    <dbReference type="NCBI Taxonomy" id="714109"/>
    <lineage>
        <taxon>Bacteria</taxon>
        <taxon>Bacillati</taxon>
        <taxon>Actinomycetota</taxon>
        <taxon>Actinomycetes</taxon>
        <taxon>Micromonosporales</taxon>
        <taxon>Micromonosporaceae</taxon>
        <taxon>Phytomonospora</taxon>
    </lineage>
</organism>
<evidence type="ECO:0000313" key="2">
    <source>
        <dbReference type="Proteomes" id="UP000548476"/>
    </source>
</evidence>
<evidence type="ECO:0008006" key="3">
    <source>
        <dbReference type="Google" id="ProtNLM"/>
    </source>
</evidence>
<dbReference type="RefSeq" id="WP_184787264.1">
    <property type="nucleotide sequence ID" value="NZ_BONT01000045.1"/>
</dbReference>
<dbReference type="Pfam" id="PF13646">
    <property type="entry name" value="HEAT_2"/>
    <property type="match status" value="1"/>
</dbReference>
<dbReference type="InterPro" id="IPR011989">
    <property type="entry name" value="ARM-like"/>
</dbReference>